<dbReference type="OrthoDB" id="6435297at2759"/>
<evidence type="ECO:0000313" key="3">
    <source>
        <dbReference type="Proteomes" id="UP001107558"/>
    </source>
</evidence>
<organism evidence="2 3">
    <name type="scientific">Polypedilum vanderplanki</name>
    <name type="common">Sleeping chironomid midge</name>
    <dbReference type="NCBI Taxonomy" id="319348"/>
    <lineage>
        <taxon>Eukaryota</taxon>
        <taxon>Metazoa</taxon>
        <taxon>Ecdysozoa</taxon>
        <taxon>Arthropoda</taxon>
        <taxon>Hexapoda</taxon>
        <taxon>Insecta</taxon>
        <taxon>Pterygota</taxon>
        <taxon>Neoptera</taxon>
        <taxon>Endopterygota</taxon>
        <taxon>Diptera</taxon>
        <taxon>Nematocera</taxon>
        <taxon>Chironomoidea</taxon>
        <taxon>Chironomidae</taxon>
        <taxon>Chironominae</taxon>
        <taxon>Polypedilum</taxon>
        <taxon>Polypedilum</taxon>
    </lineage>
</organism>
<keyword evidence="3" id="KW-1185">Reference proteome</keyword>
<protein>
    <recommendedName>
        <fullName evidence="1">CRAL-TRIO domain-containing protein</fullName>
    </recommendedName>
</protein>
<dbReference type="GO" id="GO:0016020">
    <property type="term" value="C:membrane"/>
    <property type="evidence" value="ECO:0007669"/>
    <property type="project" value="TreeGrafter"/>
</dbReference>
<reference evidence="2" key="1">
    <citation type="submission" date="2021-03" db="EMBL/GenBank/DDBJ databases">
        <title>Chromosome level genome of the anhydrobiotic midge Polypedilum vanderplanki.</title>
        <authorList>
            <person name="Yoshida Y."/>
            <person name="Kikawada T."/>
            <person name="Gusev O."/>
        </authorList>
    </citation>
    <scope>NUCLEOTIDE SEQUENCE</scope>
    <source>
        <strain evidence="2">NIAS01</strain>
        <tissue evidence="2">Whole body or cell culture</tissue>
    </source>
</reference>
<dbReference type="SUPFAM" id="SSF46938">
    <property type="entry name" value="CRAL/TRIO N-terminal domain"/>
    <property type="match status" value="1"/>
</dbReference>
<name>A0A9J6BG02_POLVA</name>
<proteinExistence type="predicted"/>
<dbReference type="Gene3D" id="3.40.525.10">
    <property type="entry name" value="CRAL-TRIO lipid binding domain"/>
    <property type="match status" value="1"/>
</dbReference>
<dbReference type="SUPFAM" id="SSF52087">
    <property type="entry name" value="CRAL/TRIO domain"/>
    <property type="match status" value="1"/>
</dbReference>
<dbReference type="PANTHER" id="PTHR10174:SF166">
    <property type="entry name" value="LD40136P"/>
    <property type="match status" value="1"/>
</dbReference>
<dbReference type="InterPro" id="IPR036273">
    <property type="entry name" value="CRAL/TRIO_N_dom_sf"/>
</dbReference>
<sequence>MNEKLSEFFIEKAKNELEITESIKEQSIKQFREWLNKHPFIKYPKIDEKIIIKYLRTNKYSMPKVFESFEKSLLYGRSFKSNMEISLTTEKKIREIYNTGAFLAMKQRDNSGAQIYIIKYKLFEDFKVSADEFLTFSTSFSMALENEEKNQISGVKCIMDCRDVSFNIFNILPLKTALHFIKNKKYIPLKIKQTYIIGLPAFAVSFVNSCKSLLNKKNQERVFLLNDENELLNYFEPNVLLEEFGGNLKIDECLEEFRKKFINGNNFMKEFNSKFEIDEEVYKKLRKENYNEGAEFVGSFRKLEID</sequence>
<dbReference type="AlphaFoldDB" id="A0A9J6BG02"/>
<dbReference type="SMART" id="SM00516">
    <property type="entry name" value="SEC14"/>
    <property type="match status" value="1"/>
</dbReference>
<dbReference type="InterPro" id="IPR001251">
    <property type="entry name" value="CRAL-TRIO_dom"/>
</dbReference>
<gene>
    <name evidence="2" type="ORF">PVAND_016638</name>
</gene>
<feature type="domain" description="CRAL-TRIO" evidence="1">
    <location>
        <begin position="90"/>
        <end position="252"/>
    </location>
</feature>
<dbReference type="GO" id="GO:1902936">
    <property type="term" value="F:phosphatidylinositol bisphosphate binding"/>
    <property type="evidence" value="ECO:0007669"/>
    <property type="project" value="TreeGrafter"/>
</dbReference>
<evidence type="ECO:0000313" key="2">
    <source>
        <dbReference type="EMBL" id="KAG5668709.1"/>
    </source>
</evidence>
<dbReference type="EMBL" id="JADBJN010000004">
    <property type="protein sequence ID" value="KAG5668709.1"/>
    <property type="molecule type" value="Genomic_DNA"/>
</dbReference>
<dbReference type="Gene3D" id="1.10.8.20">
    <property type="entry name" value="N-terminal domain of phosphatidylinositol transfer protein sec14p"/>
    <property type="match status" value="1"/>
</dbReference>
<dbReference type="PANTHER" id="PTHR10174">
    <property type="entry name" value="ALPHA-TOCOPHEROL TRANSFER PROTEIN-RELATED"/>
    <property type="match status" value="1"/>
</dbReference>
<dbReference type="InterPro" id="IPR036865">
    <property type="entry name" value="CRAL-TRIO_dom_sf"/>
</dbReference>
<dbReference type="Pfam" id="PF00650">
    <property type="entry name" value="CRAL_TRIO"/>
    <property type="match status" value="1"/>
</dbReference>
<accession>A0A9J6BG02</accession>
<comment type="caution">
    <text evidence="2">The sequence shown here is derived from an EMBL/GenBank/DDBJ whole genome shotgun (WGS) entry which is preliminary data.</text>
</comment>
<evidence type="ECO:0000259" key="1">
    <source>
        <dbReference type="PROSITE" id="PS50191"/>
    </source>
</evidence>
<dbReference type="Proteomes" id="UP001107558">
    <property type="component" value="Chromosome 4"/>
</dbReference>
<dbReference type="PROSITE" id="PS50191">
    <property type="entry name" value="CRAL_TRIO"/>
    <property type="match status" value="1"/>
</dbReference>